<gene>
    <name evidence="1" type="ORF">OVN521_LOCUS49481</name>
</gene>
<protein>
    <submittedName>
        <fullName evidence="1">Uncharacterized protein</fullName>
    </submittedName>
</protein>
<proteinExistence type="predicted"/>
<reference evidence="1" key="1">
    <citation type="submission" date="2021-02" db="EMBL/GenBank/DDBJ databases">
        <authorList>
            <person name="Nowell W R."/>
        </authorList>
    </citation>
    <scope>NUCLEOTIDE SEQUENCE</scope>
</reference>
<feature type="non-terminal residue" evidence="1">
    <location>
        <position position="1"/>
    </location>
</feature>
<accession>A0A821K9N0</accession>
<organism evidence="1 2">
    <name type="scientific">Rotaria magnacalcarata</name>
    <dbReference type="NCBI Taxonomy" id="392030"/>
    <lineage>
        <taxon>Eukaryota</taxon>
        <taxon>Metazoa</taxon>
        <taxon>Spiralia</taxon>
        <taxon>Gnathifera</taxon>
        <taxon>Rotifera</taxon>
        <taxon>Eurotatoria</taxon>
        <taxon>Bdelloidea</taxon>
        <taxon>Philodinida</taxon>
        <taxon>Philodinidae</taxon>
        <taxon>Rotaria</taxon>
    </lineage>
</organism>
<feature type="non-terminal residue" evidence="1">
    <location>
        <position position="81"/>
    </location>
</feature>
<dbReference type="AlphaFoldDB" id="A0A821K9N0"/>
<sequence>SYLPTDTPHSVRYINRKNSTNAIFSDSETPRTRAHRQTTRCMGSPYLTRNSNHHQQQQTYTTLTLKRHADINIPYQSSRKI</sequence>
<evidence type="ECO:0000313" key="1">
    <source>
        <dbReference type="EMBL" id="CAF4732155.1"/>
    </source>
</evidence>
<comment type="caution">
    <text evidence="1">The sequence shown here is derived from an EMBL/GenBank/DDBJ whole genome shotgun (WGS) entry which is preliminary data.</text>
</comment>
<dbReference type="Proteomes" id="UP000663866">
    <property type="component" value="Unassembled WGS sequence"/>
</dbReference>
<keyword evidence="2" id="KW-1185">Reference proteome</keyword>
<name>A0A821K9N0_9BILA</name>
<evidence type="ECO:0000313" key="2">
    <source>
        <dbReference type="Proteomes" id="UP000663866"/>
    </source>
</evidence>
<dbReference type="EMBL" id="CAJOBG010108633">
    <property type="protein sequence ID" value="CAF4732155.1"/>
    <property type="molecule type" value="Genomic_DNA"/>
</dbReference>